<evidence type="ECO:0000256" key="7">
    <source>
        <dbReference type="ARBA" id="ARBA00023004"/>
    </source>
</evidence>
<dbReference type="GO" id="GO:0016705">
    <property type="term" value="F:oxidoreductase activity, acting on paired donors, with incorporation or reduction of molecular oxygen"/>
    <property type="evidence" value="ECO:0007669"/>
    <property type="project" value="InterPro"/>
</dbReference>
<keyword evidence="4 10" id="KW-0479">Metal-binding</keyword>
<dbReference type="InterPro" id="IPR002401">
    <property type="entry name" value="Cyt_P450_E_grp-I"/>
</dbReference>
<dbReference type="PRINTS" id="PR00463">
    <property type="entry name" value="EP450I"/>
</dbReference>
<dbReference type="Pfam" id="PF00067">
    <property type="entry name" value="p450"/>
    <property type="match status" value="1"/>
</dbReference>
<evidence type="ECO:0000313" key="11">
    <source>
        <dbReference type="EMBL" id="KAJ6749401.1"/>
    </source>
</evidence>
<feature type="binding site" description="axial binding residue" evidence="10">
    <location>
        <position position="125"/>
    </location>
    <ligand>
        <name>heme</name>
        <dbReference type="ChEBI" id="CHEBI:30413"/>
    </ligand>
    <ligandPart>
        <name>Fe</name>
        <dbReference type="ChEBI" id="CHEBI:18248"/>
    </ligandPart>
</feature>
<sequence length="187" mass="21110">MDGFARTSEIYEACRQGVGPCCEWLARRTSSADGEAVNVRKEEKDFMDVMLQSLVVDDDPIFGYKRETIVKATALLTRGSFIETRAYGKNPCEFRPERFLTSHGSIDVRGRQFEYVPFGSGRRLCHRISSGLQMVYLTLSRLLQGFSFSTAMNAQVDMSEGLGLTLPKATPLEVVLALRLEHKMYQH</sequence>
<keyword evidence="5" id="KW-1133">Transmembrane helix</keyword>
<evidence type="ECO:0000256" key="1">
    <source>
        <dbReference type="ARBA" id="ARBA00004167"/>
    </source>
</evidence>
<evidence type="ECO:0000256" key="6">
    <source>
        <dbReference type="ARBA" id="ARBA00023002"/>
    </source>
</evidence>
<reference evidence="11" key="2">
    <citation type="journal article" date="2023" name="Int. J. Mol. Sci.">
        <title>De Novo Assembly and Annotation of 11 Diverse Shrub Willow (Salix) Genomes Reveals Novel Gene Organization in Sex-Linked Regions.</title>
        <authorList>
            <person name="Hyden B."/>
            <person name="Feng K."/>
            <person name="Yates T.B."/>
            <person name="Jawdy S."/>
            <person name="Cereghino C."/>
            <person name="Smart L.B."/>
            <person name="Muchero W."/>
        </authorList>
    </citation>
    <scope>NUCLEOTIDE SEQUENCE [LARGE SCALE GENOMIC DNA]</scope>
    <source>
        <tissue evidence="11">Shoot tip</tissue>
    </source>
</reference>
<dbReference type="PANTHER" id="PTHR47947">
    <property type="entry name" value="CYTOCHROME P450 82C3-RELATED"/>
    <property type="match status" value="1"/>
</dbReference>
<dbReference type="GO" id="GO:0016020">
    <property type="term" value="C:membrane"/>
    <property type="evidence" value="ECO:0007669"/>
    <property type="project" value="UniProtKB-SubCell"/>
</dbReference>
<keyword evidence="6" id="KW-0560">Oxidoreductase</keyword>
<gene>
    <name evidence="11" type="ORF">OIU85_000081</name>
</gene>
<evidence type="ECO:0000256" key="3">
    <source>
        <dbReference type="ARBA" id="ARBA00022692"/>
    </source>
</evidence>
<dbReference type="EMBL" id="JAPFFL010000001">
    <property type="protein sequence ID" value="KAJ6749401.1"/>
    <property type="molecule type" value="Genomic_DNA"/>
</dbReference>
<evidence type="ECO:0008006" key="13">
    <source>
        <dbReference type="Google" id="ProtNLM"/>
    </source>
</evidence>
<name>A0A9Q0VIF0_SALVM</name>
<keyword evidence="9" id="KW-0472">Membrane</keyword>
<evidence type="ECO:0000313" key="12">
    <source>
        <dbReference type="Proteomes" id="UP001151529"/>
    </source>
</evidence>
<dbReference type="InterPro" id="IPR036396">
    <property type="entry name" value="Cyt_P450_sf"/>
</dbReference>
<evidence type="ECO:0000256" key="5">
    <source>
        <dbReference type="ARBA" id="ARBA00022989"/>
    </source>
</evidence>
<keyword evidence="3" id="KW-0812">Transmembrane</keyword>
<organism evidence="11 12">
    <name type="scientific">Salix viminalis</name>
    <name type="common">Common osier</name>
    <name type="synonym">Basket willow</name>
    <dbReference type="NCBI Taxonomy" id="40686"/>
    <lineage>
        <taxon>Eukaryota</taxon>
        <taxon>Viridiplantae</taxon>
        <taxon>Streptophyta</taxon>
        <taxon>Embryophyta</taxon>
        <taxon>Tracheophyta</taxon>
        <taxon>Spermatophyta</taxon>
        <taxon>Magnoliopsida</taxon>
        <taxon>eudicotyledons</taxon>
        <taxon>Gunneridae</taxon>
        <taxon>Pentapetalae</taxon>
        <taxon>rosids</taxon>
        <taxon>fabids</taxon>
        <taxon>Malpighiales</taxon>
        <taxon>Salicaceae</taxon>
        <taxon>Saliceae</taxon>
        <taxon>Salix</taxon>
    </lineage>
</organism>
<proteinExistence type="predicted"/>
<dbReference type="SUPFAM" id="SSF48264">
    <property type="entry name" value="Cytochrome P450"/>
    <property type="match status" value="1"/>
</dbReference>
<keyword evidence="12" id="KW-1185">Reference proteome</keyword>
<dbReference type="AlphaFoldDB" id="A0A9Q0VIF0"/>
<reference evidence="11" key="1">
    <citation type="submission" date="2022-11" db="EMBL/GenBank/DDBJ databases">
        <authorList>
            <person name="Hyden B.L."/>
            <person name="Feng K."/>
            <person name="Yates T."/>
            <person name="Jawdy S."/>
            <person name="Smart L.B."/>
            <person name="Muchero W."/>
        </authorList>
    </citation>
    <scope>NUCLEOTIDE SEQUENCE</scope>
    <source>
        <tissue evidence="11">Shoot tip</tissue>
    </source>
</reference>
<keyword evidence="7 10" id="KW-0408">Iron</keyword>
<evidence type="ECO:0000256" key="4">
    <source>
        <dbReference type="ARBA" id="ARBA00022723"/>
    </source>
</evidence>
<dbReference type="PANTHER" id="PTHR47947:SF1">
    <property type="entry name" value="CYTOCHROME P450 82E3"/>
    <property type="match status" value="1"/>
</dbReference>
<dbReference type="Proteomes" id="UP001151529">
    <property type="component" value="Chromosome 16"/>
</dbReference>
<keyword evidence="8" id="KW-0503">Monooxygenase</keyword>
<evidence type="ECO:0000256" key="8">
    <source>
        <dbReference type="ARBA" id="ARBA00023033"/>
    </source>
</evidence>
<keyword evidence="2 10" id="KW-0349">Heme</keyword>
<comment type="cofactor">
    <cofactor evidence="10">
        <name>heme</name>
        <dbReference type="ChEBI" id="CHEBI:30413"/>
    </cofactor>
</comment>
<accession>A0A9Q0VIF0</accession>
<comment type="caution">
    <text evidence="11">The sequence shown here is derived from an EMBL/GenBank/DDBJ whole genome shotgun (WGS) entry which is preliminary data.</text>
</comment>
<dbReference type="Gene3D" id="1.10.630.10">
    <property type="entry name" value="Cytochrome P450"/>
    <property type="match status" value="1"/>
</dbReference>
<evidence type="ECO:0000256" key="10">
    <source>
        <dbReference type="PIRSR" id="PIRSR602401-1"/>
    </source>
</evidence>
<dbReference type="GO" id="GO:0004497">
    <property type="term" value="F:monooxygenase activity"/>
    <property type="evidence" value="ECO:0007669"/>
    <property type="project" value="UniProtKB-KW"/>
</dbReference>
<dbReference type="OrthoDB" id="849969at2759"/>
<evidence type="ECO:0000256" key="2">
    <source>
        <dbReference type="ARBA" id="ARBA00022617"/>
    </source>
</evidence>
<dbReference type="InterPro" id="IPR001128">
    <property type="entry name" value="Cyt_P450"/>
</dbReference>
<comment type="subcellular location">
    <subcellularLocation>
        <location evidence="1">Membrane</location>
        <topology evidence="1">Single-pass membrane protein</topology>
    </subcellularLocation>
</comment>
<dbReference type="InterPro" id="IPR050651">
    <property type="entry name" value="Plant_Cytochrome_P450_Monoox"/>
</dbReference>
<evidence type="ECO:0000256" key="9">
    <source>
        <dbReference type="ARBA" id="ARBA00023136"/>
    </source>
</evidence>
<dbReference type="GO" id="GO:0005506">
    <property type="term" value="F:iron ion binding"/>
    <property type="evidence" value="ECO:0007669"/>
    <property type="project" value="InterPro"/>
</dbReference>
<protein>
    <recommendedName>
        <fullName evidence="13">Cytochrome P450</fullName>
    </recommendedName>
</protein>
<dbReference type="GO" id="GO:0020037">
    <property type="term" value="F:heme binding"/>
    <property type="evidence" value="ECO:0007669"/>
    <property type="project" value="InterPro"/>
</dbReference>